<feature type="compositionally biased region" description="Polar residues" evidence="1">
    <location>
        <begin position="390"/>
        <end position="403"/>
    </location>
</feature>
<feature type="region of interest" description="Disordered" evidence="1">
    <location>
        <begin position="333"/>
        <end position="374"/>
    </location>
</feature>
<feature type="compositionally biased region" description="Low complexity" evidence="1">
    <location>
        <begin position="14"/>
        <end position="29"/>
    </location>
</feature>
<accession>A0A1Y2HIW2</accession>
<keyword evidence="3" id="KW-1185">Reference proteome</keyword>
<feature type="region of interest" description="Disordered" evidence="1">
    <location>
        <begin position="616"/>
        <end position="657"/>
    </location>
</feature>
<name>A0A1Y2HIW2_9FUNG</name>
<comment type="caution">
    <text evidence="2">The sequence shown here is derived from an EMBL/GenBank/DDBJ whole genome shotgun (WGS) entry which is preliminary data.</text>
</comment>
<evidence type="ECO:0000256" key="1">
    <source>
        <dbReference type="SAM" id="MobiDB-lite"/>
    </source>
</evidence>
<protein>
    <submittedName>
        <fullName evidence="2">Uncharacterized protein</fullName>
    </submittedName>
</protein>
<evidence type="ECO:0000313" key="3">
    <source>
        <dbReference type="Proteomes" id="UP000193411"/>
    </source>
</evidence>
<feature type="compositionally biased region" description="Polar residues" evidence="1">
    <location>
        <begin position="345"/>
        <end position="363"/>
    </location>
</feature>
<evidence type="ECO:0000313" key="2">
    <source>
        <dbReference type="EMBL" id="ORZ34530.1"/>
    </source>
</evidence>
<dbReference type="AlphaFoldDB" id="A0A1Y2HIW2"/>
<dbReference type="Proteomes" id="UP000193411">
    <property type="component" value="Unassembled WGS sequence"/>
</dbReference>
<reference evidence="2 3" key="1">
    <citation type="submission" date="2016-07" db="EMBL/GenBank/DDBJ databases">
        <title>Pervasive Adenine N6-methylation of Active Genes in Fungi.</title>
        <authorList>
            <consortium name="DOE Joint Genome Institute"/>
            <person name="Mondo S.J."/>
            <person name="Dannebaum R.O."/>
            <person name="Kuo R.C."/>
            <person name="Labutti K."/>
            <person name="Haridas S."/>
            <person name="Kuo A."/>
            <person name="Salamov A."/>
            <person name="Ahrendt S.R."/>
            <person name="Lipzen A."/>
            <person name="Sullivan W."/>
            <person name="Andreopoulos W.B."/>
            <person name="Clum A."/>
            <person name="Lindquist E."/>
            <person name="Daum C."/>
            <person name="Ramamoorthy G.K."/>
            <person name="Gryganskyi A."/>
            <person name="Culley D."/>
            <person name="Magnuson J.K."/>
            <person name="James T.Y."/>
            <person name="O'Malley M.A."/>
            <person name="Stajich J.E."/>
            <person name="Spatafora J.W."/>
            <person name="Visel A."/>
            <person name="Grigoriev I.V."/>
        </authorList>
    </citation>
    <scope>NUCLEOTIDE SEQUENCE [LARGE SCALE GENOMIC DNA]</scope>
    <source>
        <strain evidence="2 3">PL171</strain>
    </source>
</reference>
<gene>
    <name evidence="2" type="ORF">BCR44DRAFT_1146848</name>
</gene>
<feature type="region of interest" description="Disordered" evidence="1">
    <location>
        <begin position="388"/>
        <end position="418"/>
    </location>
</feature>
<feature type="compositionally biased region" description="Basic and acidic residues" evidence="1">
    <location>
        <begin position="616"/>
        <end position="631"/>
    </location>
</feature>
<organism evidence="2 3">
    <name type="scientific">Catenaria anguillulae PL171</name>
    <dbReference type="NCBI Taxonomy" id="765915"/>
    <lineage>
        <taxon>Eukaryota</taxon>
        <taxon>Fungi</taxon>
        <taxon>Fungi incertae sedis</taxon>
        <taxon>Blastocladiomycota</taxon>
        <taxon>Blastocladiomycetes</taxon>
        <taxon>Blastocladiales</taxon>
        <taxon>Catenariaceae</taxon>
        <taxon>Catenaria</taxon>
    </lineage>
</organism>
<sequence>MPAPAVFSRAIMRTTMSKSTPKSESTSKSAPGPAGDARSPQTQMEMNMHDRDLEFPPLDLDDDFFCSFDTNPDTDTAIQSAWPPTPPPHIQAAPDVDPRWSSSPSQCTVQMPPQHLLQLQGTPPLPPVDKVHVDALTAALALAIHSCDPSDVQTDHLVMPFRLPYNFGHLPLPVGCLPQHLFGADQLVQVGTTLFSVIQQALNASSHEHSPTHARDLIRAVNALPIPPELHQQLLAQSLPLCNVFLDGAAASSHNHQAPLLLQQQLGHLARAWVETQLTRVSDIPSSIDQVQAQASRHDLPGWPLALLRQEQPSQALCLVLLLTQPLPPPSPLLSEPAPYVPDIQQPQYTQQPSPALSSSSVDHMQLTPPQPQANMTDQAMATAVGDQRTFPSPLSPTASTSGAVAPRPPPPPAYRRRRRYPDDFERQMKDFHVAIRKALEGQGHIPLKLLNTRFPLIFAHHTNSLIMHPTSRRELADMLYTTLHDFSLSDKQRDLIYAWKGCNRNPLMPFQFLRRMLQERIDRATRRSGPVLKDVTDFKLPRHRALVTDVLGDLVLEWCEWNWNVFGGDAVEPRPHTGLSLVRHGDGSGVALIICIMDADGKPTVPLKMQLAMEDQARRKESKKLKANEARRRRRSAKASGDQGRTSRRSSWSSRADRDCTIRFFRR</sequence>
<dbReference type="EMBL" id="MCFL01000027">
    <property type="protein sequence ID" value="ORZ34530.1"/>
    <property type="molecule type" value="Genomic_DNA"/>
</dbReference>
<proteinExistence type="predicted"/>
<feature type="region of interest" description="Disordered" evidence="1">
    <location>
        <begin position="1"/>
        <end position="48"/>
    </location>
</feature>